<organism evidence="2 3">
    <name type="scientific">Sphingobacterium haloxyli</name>
    <dbReference type="NCBI Taxonomy" id="2100533"/>
    <lineage>
        <taxon>Bacteria</taxon>
        <taxon>Pseudomonadati</taxon>
        <taxon>Bacteroidota</taxon>
        <taxon>Sphingobacteriia</taxon>
        <taxon>Sphingobacteriales</taxon>
        <taxon>Sphingobacteriaceae</taxon>
        <taxon>Sphingobacterium</taxon>
    </lineage>
</organism>
<gene>
    <name evidence="2" type="ORF">C5745_16540</name>
</gene>
<dbReference type="EMBL" id="PVBQ01000016">
    <property type="protein sequence ID" value="PRD46212.1"/>
    <property type="molecule type" value="Genomic_DNA"/>
</dbReference>
<comment type="caution">
    <text evidence="2">The sequence shown here is derived from an EMBL/GenBank/DDBJ whole genome shotgun (WGS) entry which is preliminary data.</text>
</comment>
<keyword evidence="1" id="KW-0812">Transmembrane</keyword>
<protein>
    <submittedName>
        <fullName evidence="2">Uncharacterized protein</fullName>
    </submittedName>
</protein>
<evidence type="ECO:0000313" key="3">
    <source>
        <dbReference type="Proteomes" id="UP000239711"/>
    </source>
</evidence>
<dbReference type="Proteomes" id="UP000239711">
    <property type="component" value="Unassembled WGS sequence"/>
</dbReference>
<sequence>MIGCGGQRDAGTAIKCKKAQWAGGAKAAPLNSRQMDEGKKMDAMNSKGTAKTRTTDFLHSIGELQLYIQIRLYALFLRISMAVPLVSAILFLQLPPCRIVLAQQRVVKRFYYPRKFAPFTGS</sequence>
<reference evidence="2 3" key="1">
    <citation type="submission" date="2018-02" db="EMBL/GenBank/DDBJ databases">
        <title>The draft genome of Sphingobacterium sp. 5JN-11.</title>
        <authorList>
            <person name="Liu L."/>
            <person name="Li L."/>
            <person name="Liang L."/>
            <person name="Zhang X."/>
            <person name="Wang T."/>
        </authorList>
    </citation>
    <scope>NUCLEOTIDE SEQUENCE [LARGE SCALE GENOMIC DNA]</scope>
    <source>
        <strain evidence="2 3">5JN-11</strain>
    </source>
</reference>
<evidence type="ECO:0000256" key="1">
    <source>
        <dbReference type="SAM" id="Phobius"/>
    </source>
</evidence>
<accession>A0A2S9J0A5</accession>
<evidence type="ECO:0000313" key="2">
    <source>
        <dbReference type="EMBL" id="PRD46212.1"/>
    </source>
</evidence>
<keyword evidence="3" id="KW-1185">Reference proteome</keyword>
<keyword evidence="1" id="KW-0472">Membrane</keyword>
<dbReference type="AlphaFoldDB" id="A0A2S9J0A5"/>
<keyword evidence="1" id="KW-1133">Transmembrane helix</keyword>
<feature type="transmembrane region" description="Helical" evidence="1">
    <location>
        <begin position="72"/>
        <end position="94"/>
    </location>
</feature>
<name>A0A2S9J0A5_9SPHI</name>
<proteinExistence type="predicted"/>